<keyword evidence="11" id="KW-1185">Reference proteome</keyword>
<comment type="domain">
    <text evidence="7">The N-terminal region contains the highly conserved SGGXDS motif, predicted to be a P-loop motif involved in ATP binding.</text>
</comment>
<dbReference type="GO" id="GO:0006400">
    <property type="term" value="P:tRNA modification"/>
    <property type="evidence" value="ECO:0007669"/>
    <property type="project" value="UniProtKB-UniRule"/>
</dbReference>
<dbReference type="PANTHER" id="PTHR43033">
    <property type="entry name" value="TRNA(ILE)-LYSIDINE SYNTHASE-RELATED"/>
    <property type="match status" value="1"/>
</dbReference>
<feature type="domain" description="tRNA(Ile)-lysidine synthase substrate-binding" evidence="9">
    <location>
        <begin position="254"/>
        <end position="321"/>
    </location>
</feature>
<dbReference type="EC" id="6.3.4.19" evidence="7"/>
<keyword evidence="1 7" id="KW-0963">Cytoplasm</keyword>
<evidence type="ECO:0000256" key="7">
    <source>
        <dbReference type="HAMAP-Rule" id="MF_01161"/>
    </source>
</evidence>
<evidence type="ECO:0000313" key="11">
    <source>
        <dbReference type="Proteomes" id="UP000256661"/>
    </source>
</evidence>
<evidence type="ECO:0000256" key="2">
    <source>
        <dbReference type="ARBA" id="ARBA00022598"/>
    </source>
</evidence>
<protein>
    <recommendedName>
        <fullName evidence="7">tRNA(Ile)-lysidine synthase</fullName>
        <ecNumber evidence="7">6.3.4.19</ecNumber>
    </recommendedName>
    <alternativeName>
        <fullName evidence="7">tRNA(Ile)-2-lysyl-cytidine synthase</fullName>
    </alternativeName>
    <alternativeName>
        <fullName evidence="7">tRNA(Ile)-lysidine synthetase</fullName>
    </alternativeName>
</protein>
<evidence type="ECO:0000256" key="4">
    <source>
        <dbReference type="ARBA" id="ARBA00022741"/>
    </source>
</evidence>
<dbReference type="Gene3D" id="3.40.50.620">
    <property type="entry name" value="HUPs"/>
    <property type="match status" value="1"/>
</dbReference>
<evidence type="ECO:0000256" key="1">
    <source>
        <dbReference type="ARBA" id="ARBA00022490"/>
    </source>
</evidence>
<evidence type="ECO:0000259" key="9">
    <source>
        <dbReference type="Pfam" id="PF09179"/>
    </source>
</evidence>
<comment type="subcellular location">
    <subcellularLocation>
        <location evidence="7">Cytoplasm</location>
    </subcellularLocation>
</comment>
<evidence type="ECO:0000256" key="3">
    <source>
        <dbReference type="ARBA" id="ARBA00022694"/>
    </source>
</evidence>
<evidence type="ECO:0000259" key="8">
    <source>
        <dbReference type="Pfam" id="PF01171"/>
    </source>
</evidence>
<reference evidence="10 11" key="1">
    <citation type="submission" date="2018-08" db="EMBL/GenBank/DDBJ databases">
        <title>Sequencing the genomes of 1000 actinobacteria strains.</title>
        <authorList>
            <person name="Klenk H.-P."/>
        </authorList>
    </citation>
    <scope>NUCLEOTIDE SEQUENCE [LARGE SCALE GENOMIC DNA]</scope>
    <source>
        <strain evidence="10 11">DSM 43927</strain>
    </source>
</reference>
<accession>A0A3D9SPP5</accession>
<dbReference type="NCBIfam" id="TIGR02432">
    <property type="entry name" value="lysidine_TilS_N"/>
    <property type="match status" value="1"/>
</dbReference>
<proteinExistence type="inferred from homology"/>
<dbReference type="EMBL" id="QTTT01000001">
    <property type="protein sequence ID" value="REE97932.1"/>
    <property type="molecule type" value="Genomic_DNA"/>
</dbReference>
<dbReference type="RefSeq" id="WP_116023453.1">
    <property type="nucleotide sequence ID" value="NZ_QTTT01000001.1"/>
</dbReference>
<keyword evidence="5 7" id="KW-0067">ATP-binding</keyword>
<dbReference type="GO" id="GO:0005524">
    <property type="term" value="F:ATP binding"/>
    <property type="evidence" value="ECO:0007669"/>
    <property type="project" value="UniProtKB-UniRule"/>
</dbReference>
<comment type="function">
    <text evidence="7">Ligates lysine onto the cytidine present at position 34 of the AUA codon-specific tRNA(Ile) that contains the anticodon CAU, in an ATP-dependent manner. Cytidine is converted to lysidine, thus changing the amino acid specificity of the tRNA from methionine to isoleucine.</text>
</comment>
<dbReference type="InterPro" id="IPR014729">
    <property type="entry name" value="Rossmann-like_a/b/a_fold"/>
</dbReference>
<feature type="domain" description="tRNA(Ile)-lysidine/2-thiocytidine synthase N-terminal" evidence="8">
    <location>
        <begin position="27"/>
        <end position="205"/>
    </location>
</feature>
<dbReference type="InterPro" id="IPR012094">
    <property type="entry name" value="tRNA_Ile_lys_synt"/>
</dbReference>
<dbReference type="GO" id="GO:0005737">
    <property type="term" value="C:cytoplasm"/>
    <property type="evidence" value="ECO:0007669"/>
    <property type="project" value="UniProtKB-SubCell"/>
</dbReference>
<keyword evidence="2 7" id="KW-0436">Ligase</keyword>
<dbReference type="HAMAP" id="MF_01161">
    <property type="entry name" value="tRNA_Ile_lys_synt"/>
    <property type="match status" value="1"/>
</dbReference>
<dbReference type="Pfam" id="PF09179">
    <property type="entry name" value="TilS"/>
    <property type="match status" value="1"/>
</dbReference>
<evidence type="ECO:0000256" key="5">
    <source>
        <dbReference type="ARBA" id="ARBA00022840"/>
    </source>
</evidence>
<evidence type="ECO:0000256" key="6">
    <source>
        <dbReference type="ARBA" id="ARBA00048539"/>
    </source>
</evidence>
<dbReference type="InterPro" id="IPR011063">
    <property type="entry name" value="TilS/TtcA_N"/>
</dbReference>
<dbReference type="AlphaFoldDB" id="A0A3D9SPP5"/>
<dbReference type="Proteomes" id="UP000256661">
    <property type="component" value="Unassembled WGS sequence"/>
</dbReference>
<comment type="similarity">
    <text evidence="7">Belongs to the tRNA(Ile)-lysidine synthase family.</text>
</comment>
<dbReference type="Pfam" id="PF01171">
    <property type="entry name" value="ATP_bind_3"/>
    <property type="match status" value="1"/>
</dbReference>
<dbReference type="InterPro" id="IPR012795">
    <property type="entry name" value="tRNA_Ile_lys_synt_N"/>
</dbReference>
<keyword evidence="4 7" id="KW-0547">Nucleotide-binding</keyword>
<keyword evidence="3 7" id="KW-0819">tRNA processing</keyword>
<organism evidence="10 11">
    <name type="scientific">Thermomonospora umbrina</name>
    <dbReference type="NCBI Taxonomy" id="111806"/>
    <lineage>
        <taxon>Bacteria</taxon>
        <taxon>Bacillati</taxon>
        <taxon>Actinomycetota</taxon>
        <taxon>Actinomycetes</taxon>
        <taxon>Streptosporangiales</taxon>
        <taxon>Thermomonosporaceae</taxon>
        <taxon>Thermomonospora</taxon>
    </lineage>
</organism>
<dbReference type="PANTHER" id="PTHR43033:SF1">
    <property type="entry name" value="TRNA(ILE)-LYSIDINE SYNTHASE-RELATED"/>
    <property type="match status" value="1"/>
</dbReference>
<dbReference type="OrthoDB" id="5244702at2"/>
<comment type="caution">
    <text evidence="10">The sequence shown here is derived from an EMBL/GenBank/DDBJ whole genome shotgun (WGS) entry which is preliminary data.</text>
</comment>
<dbReference type="SUPFAM" id="SSF52402">
    <property type="entry name" value="Adenine nucleotide alpha hydrolases-like"/>
    <property type="match status" value="1"/>
</dbReference>
<dbReference type="Gene3D" id="1.20.59.20">
    <property type="match status" value="1"/>
</dbReference>
<dbReference type="GO" id="GO:0032267">
    <property type="term" value="F:tRNA(Ile)-lysidine synthase activity"/>
    <property type="evidence" value="ECO:0007669"/>
    <property type="project" value="UniProtKB-EC"/>
</dbReference>
<name>A0A3D9SPP5_9ACTN</name>
<comment type="catalytic activity">
    <reaction evidence="6 7">
        <text>cytidine(34) in tRNA(Ile2) + L-lysine + ATP = lysidine(34) in tRNA(Ile2) + AMP + diphosphate + H(+)</text>
        <dbReference type="Rhea" id="RHEA:43744"/>
        <dbReference type="Rhea" id="RHEA-COMP:10625"/>
        <dbReference type="Rhea" id="RHEA-COMP:10670"/>
        <dbReference type="ChEBI" id="CHEBI:15378"/>
        <dbReference type="ChEBI" id="CHEBI:30616"/>
        <dbReference type="ChEBI" id="CHEBI:32551"/>
        <dbReference type="ChEBI" id="CHEBI:33019"/>
        <dbReference type="ChEBI" id="CHEBI:82748"/>
        <dbReference type="ChEBI" id="CHEBI:83665"/>
        <dbReference type="ChEBI" id="CHEBI:456215"/>
        <dbReference type="EC" id="6.3.4.19"/>
    </reaction>
</comment>
<evidence type="ECO:0000313" key="10">
    <source>
        <dbReference type="EMBL" id="REE97932.1"/>
    </source>
</evidence>
<sequence length="329" mass="34127">MGPDPAVADVRVAVRRALGGLPEGARVLVACSGGADSLALAAAVAFEAPRTGRDAGGVTVDHGLQEGSAQVADSVVGVMRGLGLDPAGSVAVTVVGGGGPEGAARRARYEALDGAAERLGAVVFLGHTLDDQAETVLLGLARGSGARSLAGMPPEFRRGDVRYVRPLLGLDRATTRRACRAMGLEPWEDPHNDDPAYTRVRLRREALPALEKALGPGVADALARTARMLRDDVEALDALAESAHADAADEDGALDVAVLGGLPRAVRTRVLRTAAVRAGSPAGTLAAVHVDALERLVTDWRGQRRVDLPGGVSAIRRRGRLLFGRREDV</sequence>
<gene>
    <name evidence="7" type="primary">tilS</name>
    <name evidence="10" type="ORF">DFJ69_3412</name>
</gene>
<dbReference type="CDD" id="cd01992">
    <property type="entry name" value="TilS_N"/>
    <property type="match status" value="1"/>
</dbReference>
<feature type="binding site" evidence="7">
    <location>
        <begin position="32"/>
        <end position="37"/>
    </location>
    <ligand>
        <name>ATP</name>
        <dbReference type="ChEBI" id="CHEBI:30616"/>
    </ligand>
</feature>
<dbReference type="InterPro" id="IPR015262">
    <property type="entry name" value="tRNA_Ile_lys_synt_subst-bd"/>
</dbReference>
<dbReference type="SUPFAM" id="SSF82829">
    <property type="entry name" value="MesJ substrate recognition domain-like"/>
    <property type="match status" value="1"/>
</dbReference>